<reference evidence="2 3" key="1">
    <citation type="submission" date="2022-11" db="EMBL/GenBank/DDBJ databases">
        <title>Study of microbial diversity in lake waters.</title>
        <authorList>
            <person name="Zhang J."/>
        </authorList>
    </citation>
    <scope>NUCLEOTIDE SEQUENCE [LARGE SCALE GENOMIC DNA]</scope>
    <source>
        <strain evidence="2 3">DT12</strain>
    </source>
</reference>
<dbReference type="PANTHER" id="PTHR36836">
    <property type="entry name" value="COLANIC ACID BIOSYNTHESIS PROTEIN WCAK"/>
    <property type="match status" value="1"/>
</dbReference>
<feature type="domain" description="Polysaccharide pyruvyl transferase" evidence="1">
    <location>
        <begin position="14"/>
        <end position="302"/>
    </location>
</feature>
<dbReference type="GO" id="GO:0016740">
    <property type="term" value="F:transferase activity"/>
    <property type="evidence" value="ECO:0007669"/>
    <property type="project" value="UniProtKB-KW"/>
</dbReference>
<accession>A0ABT3X1R0</accession>
<evidence type="ECO:0000313" key="2">
    <source>
        <dbReference type="EMBL" id="MCX7569500.1"/>
    </source>
</evidence>
<dbReference type="InterPro" id="IPR019896">
    <property type="entry name" value="Polysacch_pyruvyl_Trfase_CsaB"/>
</dbReference>
<name>A0ABT3X1R0_9BACL</name>
<evidence type="ECO:0000313" key="3">
    <source>
        <dbReference type="Proteomes" id="UP001208017"/>
    </source>
</evidence>
<dbReference type="NCBIfam" id="TIGR03609">
    <property type="entry name" value="S_layer_CsaB"/>
    <property type="match status" value="1"/>
</dbReference>
<dbReference type="Proteomes" id="UP001208017">
    <property type="component" value="Unassembled WGS sequence"/>
</dbReference>
<comment type="caution">
    <text evidence="2">The sequence shown here is derived from an EMBL/GenBank/DDBJ whole genome shotgun (WGS) entry which is preliminary data.</text>
</comment>
<dbReference type="RefSeq" id="WP_267150740.1">
    <property type="nucleotide sequence ID" value="NZ_JAPMLT010000002.1"/>
</dbReference>
<dbReference type="InterPro" id="IPR007345">
    <property type="entry name" value="Polysacch_pyruvyl_Trfase"/>
</dbReference>
<dbReference type="EMBL" id="JAPMLT010000002">
    <property type="protein sequence ID" value="MCX7569500.1"/>
    <property type="molecule type" value="Genomic_DNA"/>
</dbReference>
<gene>
    <name evidence="2" type="primary">csaB</name>
    <name evidence="2" type="ORF">OS242_05960</name>
</gene>
<dbReference type="SUPFAM" id="SSF53756">
    <property type="entry name" value="UDP-Glycosyltransferase/glycogen phosphorylase"/>
    <property type="match status" value="1"/>
</dbReference>
<evidence type="ECO:0000259" key="1">
    <source>
        <dbReference type="Pfam" id="PF04230"/>
    </source>
</evidence>
<dbReference type="Pfam" id="PF04230">
    <property type="entry name" value="PS_pyruv_trans"/>
    <property type="match status" value="1"/>
</dbReference>
<protein>
    <submittedName>
        <fullName evidence="2">Polysaccharide pyruvyl transferase CsaB</fullName>
    </submittedName>
</protein>
<dbReference type="PANTHER" id="PTHR36836:SF1">
    <property type="entry name" value="COLANIC ACID BIOSYNTHESIS PROTEIN WCAK"/>
    <property type="match status" value="1"/>
</dbReference>
<organism evidence="2 3">
    <name type="scientific">Tumebacillus lacus</name>
    <dbReference type="NCBI Taxonomy" id="2995335"/>
    <lineage>
        <taxon>Bacteria</taxon>
        <taxon>Bacillati</taxon>
        <taxon>Bacillota</taxon>
        <taxon>Bacilli</taxon>
        <taxon>Bacillales</taxon>
        <taxon>Alicyclobacillaceae</taxon>
        <taxon>Tumebacillus</taxon>
    </lineage>
</organism>
<keyword evidence="2" id="KW-0808">Transferase</keyword>
<proteinExistence type="predicted"/>
<dbReference type="Gene3D" id="3.40.50.2000">
    <property type="entry name" value="Glycogen Phosphorylase B"/>
    <property type="match status" value="1"/>
</dbReference>
<keyword evidence="3" id="KW-1185">Reference proteome</keyword>
<sequence>MPRILISGYYGFDNLGDDTVLYGIMSSIRKREPDAELVVLSNQPDRTEALFGIQAVNRWNFGVIFRELMRCDMLVMGGGSLLQDVTGGRSILYYLGIARLAQVLKKPIVFYGQGIGPINKPLSENLIRKVGNHVSLITVRDDKSREDLISFGVKQPDIIVTADPAFAIDPELFSKDAGGKLLLEFGVKSRFMGGEQKVAGIAIRNWATNHPFHKVLAQNADDLVRDGWRVVFIPMQYPGDVGASQKVLSHMKERAVLLNRQFSFRDIANIIANTDLIVGMRLHSLILAAHSDVPFVSLSYDPKIDRFVHRVGYEGQIDAVNTVTYEGLRERITDCIDHLDQYRTMMHPHVEELRQEAEKSGELAIRILNANRQSGTL</sequence>